<dbReference type="SUPFAM" id="SSF81321">
    <property type="entry name" value="Family A G protein-coupled receptor-like"/>
    <property type="match status" value="2"/>
</dbReference>
<evidence type="ECO:0000313" key="9">
    <source>
        <dbReference type="Proteomes" id="UP001159427"/>
    </source>
</evidence>
<feature type="transmembrane region" description="Helical" evidence="6">
    <location>
        <begin position="455"/>
        <end position="478"/>
    </location>
</feature>
<dbReference type="EMBL" id="CALNXI010000096">
    <property type="protein sequence ID" value="CAH3018794.1"/>
    <property type="molecule type" value="Genomic_DNA"/>
</dbReference>
<dbReference type="InterPro" id="IPR000276">
    <property type="entry name" value="GPCR_Rhodpsn"/>
</dbReference>
<comment type="subcellular location">
    <subcellularLocation>
        <location evidence="1">Cell membrane</location>
        <topology evidence="1">Multi-pass membrane protein</topology>
    </subcellularLocation>
</comment>
<feature type="transmembrane region" description="Helical" evidence="6">
    <location>
        <begin position="152"/>
        <end position="174"/>
    </location>
</feature>
<gene>
    <name evidence="8" type="ORF">PEVE_00044712</name>
</gene>
<feature type="transmembrane region" description="Helical" evidence="6">
    <location>
        <begin position="232"/>
        <end position="257"/>
    </location>
</feature>
<reference evidence="8 9" key="1">
    <citation type="submission" date="2022-05" db="EMBL/GenBank/DDBJ databases">
        <authorList>
            <consortium name="Genoscope - CEA"/>
            <person name="William W."/>
        </authorList>
    </citation>
    <scope>NUCLEOTIDE SEQUENCE [LARGE SCALE GENOMIC DNA]</scope>
</reference>
<feature type="domain" description="G-protein coupled receptors family 1 profile" evidence="7">
    <location>
        <begin position="351"/>
        <end position="591"/>
    </location>
</feature>
<feature type="transmembrane region" description="Helical" evidence="6">
    <location>
        <begin position="32"/>
        <end position="55"/>
    </location>
</feature>
<dbReference type="Pfam" id="PF00001">
    <property type="entry name" value="7tm_1"/>
    <property type="match status" value="2"/>
</dbReference>
<dbReference type="PRINTS" id="PR00237">
    <property type="entry name" value="GPCRRHODOPSN"/>
</dbReference>
<dbReference type="Proteomes" id="UP001159427">
    <property type="component" value="Unassembled WGS sequence"/>
</dbReference>
<dbReference type="InterPro" id="IPR017452">
    <property type="entry name" value="GPCR_Rhodpsn_7TM"/>
</dbReference>
<evidence type="ECO:0000256" key="2">
    <source>
        <dbReference type="ARBA" id="ARBA00022475"/>
    </source>
</evidence>
<evidence type="ECO:0000313" key="8">
    <source>
        <dbReference type="EMBL" id="CAH3018794.1"/>
    </source>
</evidence>
<protein>
    <recommendedName>
        <fullName evidence="7">G-protein coupled receptors family 1 profile domain-containing protein</fullName>
    </recommendedName>
</protein>
<feature type="transmembrane region" description="Helical" evidence="6">
    <location>
        <begin position="572"/>
        <end position="593"/>
    </location>
</feature>
<dbReference type="PANTHER" id="PTHR22750">
    <property type="entry name" value="G-PROTEIN COUPLED RECEPTOR"/>
    <property type="match status" value="1"/>
</dbReference>
<evidence type="ECO:0000256" key="5">
    <source>
        <dbReference type="ARBA" id="ARBA00023136"/>
    </source>
</evidence>
<evidence type="ECO:0000256" key="6">
    <source>
        <dbReference type="SAM" id="Phobius"/>
    </source>
</evidence>
<name>A0ABN8LQN3_9CNID</name>
<dbReference type="CDD" id="cd00637">
    <property type="entry name" value="7tm_classA_rhodopsin-like"/>
    <property type="match status" value="2"/>
</dbReference>
<accession>A0ABN8LQN3</accession>
<sequence length="607" mass="69636">MTSQASTTVCGLPTWIAFPPANDSTSYINDTVALAVNIPMSIFAFVSNLTIIVIVTRTPQFRTPSNILLCSLAATDCLQGLTSQPLFYIWRLMLHRARQSCDYQIELFEGRYVFNTLTSGWSFATLTLISFDRALALSKPLFYRANVTKEVALKWTSVTGIVWLLLTIFIHFILPEMPSFILRNIFGMLFIILPIMCHIKMYFAIRHQNKQVQDAMEDHQQLSIIFKREKKVAVDMFIVIIALLICLGPAMVVQIIFSHFFHQLYDLFYSWSFTLIYLNSCINPVLYIVRKKELRNFLRFSDKDNMSSQVNTTLCGLPLWVPVPTNDSISYVSDAAALAVNIPMSIFTFLSNLAVIVIITKTIHPQTPSNILLCNLAATDCLQGLTSQPLFYIWRLMLHRARQSCDYQTELFNASYVLNTITSGWSFATLTLISFDRALALSKPLFYRANVTNKVAFKTASLTGVVWLLIIIFLHFVLPDKPSFILQNIFGMLFIILPIMCHIKIYFAIRRQNKQVQDAMEDHQQLSIIFKREKKVAVDMFIVIIALLICLGPVMVMHLIFRPFFPQLFSLFYTWVFTPVYLNSCINPVLYVIRKKELRRAFSSCVQ</sequence>
<keyword evidence="2" id="KW-1003">Cell membrane</keyword>
<dbReference type="PROSITE" id="PS50262">
    <property type="entry name" value="G_PROTEIN_RECEP_F1_2"/>
    <property type="match status" value="2"/>
</dbReference>
<feature type="transmembrane region" description="Helical" evidence="6">
    <location>
        <begin position="484"/>
        <end position="507"/>
    </location>
</feature>
<evidence type="ECO:0000256" key="3">
    <source>
        <dbReference type="ARBA" id="ARBA00022692"/>
    </source>
</evidence>
<feature type="transmembrane region" description="Helical" evidence="6">
    <location>
        <begin position="269"/>
        <end position="289"/>
    </location>
</feature>
<keyword evidence="3 6" id="KW-0812">Transmembrane</keyword>
<feature type="transmembrane region" description="Helical" evidence="6">
    <location>
        <begin position="536"/>
        <end position="560"/>
    </location>
</feature>
<comment type="caution">
    <text evidence="8">The sequence shown here is derived from an EMBL/GenBank/DDBJ whole genome shotgun (WGS) entry which is preliminary data.</text>
</comment>
<organism evidence="8 9">
    <name type="scientific">Porites evermanni</name>
    <dbReference type="NCBI Taxonomy" id="104178"/>
    <lineage>
        <taxon>Eukaryota</taxon>
        <taxon>Metazoa</taxon>
        <taxon>Cnidaria</taxon>
        <taxon>Anthozoa</taxon>
        <taxon>Hexacorallia</taxon>
        <taxon>Scleractinia</taxon>
        <taxon>Fungiina</taxon>
        <taxon>Poritidae</taxon>
        <taxon>Porites</taxon>
    </lineage>
</organism>
<keyword evidence="5 6" id="KW-0472">Membrane</keyword>
<evidence type="ECO:0000259" key="7">
    <source>
        <dbReference type="PROSITE" id="PS50262"/>
    </source>
</evidence>
<feature type="transmembrane region" description="Helical" evidence="6">
    <location>
        <begin position="180"/>
        <end position="203"/>
    </location>
</feature>
<feature type="domain" description="G-protein coupled receptors family 1 profile" evidence="7">
    <location>
        <begin position="47"/>
        <end position="287"/>
    </location>
</feature>
<evidence type="ECO:0000256" key="1">
    <source>
        <dbReference type="ARBA" id="ARBA00004651"/>
    </source>
</evidence>
<evidence type="ECO:0000256" key="4">
    <source>
        <dbReference type="ARBA" id="ARBA00022989"/>
    </source>
</evidence>
<feature type="transmembrane region" description="Helical" evidence="6">
    <location>
        <begin position="335"/>
        <end position="359"/>
    </location>
</feature>
<keyword evidence="9" id="KW-1185">Reference proteome</keyword>
<feature type="transmembrane region" description="Helical" evidence="6">
    <location>
        <begin position="414"/>
        <end position="435"/>
    </location>
</feature>
<dbReference type="Gene3D" id="1.20.1070.10">
    <property type="entry name" value="Rhodopsin 7-helix transmembrane proteins"/>
    <property type="match status" value="2"/>
</dbReference>
<proteinExistence type="predicted"/>
<keyword evidence="4 6" id="KW-1133">Transmembrane helix</keyword>